<evidence type="ECO:0000256" key="3">
    <source>
        <dbReference type="ARBA" id="ARBA00005300"/>
    </source>
</evidence>
<dbReference type="GO" id="GO:0004523">
    <property type="term" value="F:RNA-DNA hybrid ribonuclease activity"/>
    <property type="evidence" value="ECO:0007669"/>
    <property type="project" value="UniProtKB-EC"/>
</dbReference>
<dbReference type="GO" id="GO:0003676">
    <property type="term" value="F:nucleic acid binding"/>
    <property type="evidence" value="ECO:0007669"/>
    <property type="project" value="InterPro"/>
</dbReference>
<keyword evidence="7" id="KW-0479">Metal-binding</keyword>
<dbReference type="InterPro" id="IPR002156">
    <property type="entry name" value="RNaseH_domain"/>
</dbReference>
<evidence type="ECO:0000256" key="5">
    <source>
        <dbReference type="ARBA" id="ARBA00012180"/>
    </source>
</evidence>
<dbReference type="CDD" id="cd09278">
    <property type="entry name" value="RNase_HI_prokaryote_like"/>
    <property type="match status" value="1"/>
</dbReference>
<dbReference type="InterPro" id="IPR050092">
    <property type="entry name" value="RNase_H"/>
</dbReference>
<dbReference type="PROSITE" id="PS50879">
    <property type="entry name" value="RNASE_H_1"/>
    <property type="match status" value="1"/>
</dbReference>
<dbReference type="GO" id="GO:0046872">
    <property type="term" value="F:metal ion binding"/>
    <property type="evidence" value="ECO:0007669"/>
    <property type="project" value="UniProtKB-KW"/>
</dbReference>
<comment type="subunit">
    <text evidence="4">Monomer.</text>
</comment>
<protein>
    <recommendedName>
        <fullName evidence="5">ribonuclease H</fullName>
        <ecNumber evidence="5">3.1.26.4</ecNumber>
    </recommendedName>
</protein>
<evidence type="ECO:0000256" key="8">
    <source>
        <dbReference type="ARBA" id="ARBA00022759"/>
    </source>
</evidence>
<keyword evidence="6" id="KW-0540">Nuclease</keyword>
<dbReference type="Gene3D" id="3.30.420.10">
    <property type="entry name" value="Ribonuclease H-like superfamily/Ribonuclease H"/>
    <property type="match status" value="1"/>
</dbReference>
<comment type="cofactor">
    <cofactor evidence="2">
        <name>Mg(2+)</name>
        <dbReference type="ChEBI" id="CHEBI:18420"/>
    </cofactor>
</comment>
<keyword evidence="9" id="KW-0378">Hydrolase</keyword>
<evidence type="ECO:0000313" key="12">
    <source>
        <dbReference type="EMBL" id="XAI71274.1"/>
    </source>
</evidence>
<dbReference type="EC" id="3.1.26.4" evidence="5"/>
<dbReference type="InterPro" id="IPR012337">
    <property type="entry name" value="RNaseH-like_sf"/>
</dbReference>
<accession>A0AAU6W3U1</accession>
<sequence>MLTIHTDGSSRPRTTKAAGWAFAVNINDRILVRYGHLPPPSTNNIAELTALLVPLRQLSKATIPTKLHFITDSQYVQLGISERMKDWKFRGWKNKDGSKVKNLELWKEIYLLWNPAFHTVSWVRGHNGDAGNELVDIWANAGSDDKHESIETEGLIVRRSNG</sequence>
<evidence type="ECO:0000256" key="6">
    <source>
        <dbReference type="ARBA" id="ARBA00022722"/>
    </source>
</evidence>
<comment type="similarity">
    <text evidence="3">Belongs to the RNase H family.</text>
</comment>
<dbReference type="PANTHER" id="PTHR10642:SF26">
    <property type="entry name" value="RIBONUCLEASE H1"/>
    <property type="match status" value="1"/>
</dbReference>
<dbReference type="InterPro" id="IPR036397">
    <property type="entry name" value="RNaseH_sf"/>
</dbReference>
<name>A0AAU6W3U1_9VIRU</name>
<evidence type="ECO:0000256" key="4">
    <source>
        <dbReference type="ARBA" id="ARBA00011245"/>
    </source>
</evidence>
<keyword evidence="8" id="KW-0255">Endonuclease</keyword>
<evidence type="ECO:0000259" key="11">
    <source>
        <dbReference type="PROSITE" id="PS50879"/>
    </source>
</evidence>
<evidence type="ECO:0000256" key="2">
    <source>
        <dbReference type="ARBA" id="ARBA00001946"/>
    </source>
</evidence>
<dbReference type="EMBL" id="PP179332">
    <property type="protein sequence ID" value="XAI71274.1"/>
    <property type="molecule type" value="Genomic_DNA"/>
</dbReference>
<gene>
    <name evidence="12" type="ORF">Cygsa01_00228</name>
</gene>
<keyword evidence="10" id="KW-0460">Magnesium</keyword>
<evidence type="ECO:0000256" key="10">
    <source>
        <dbReference type="ARBA" id="ARBA00022842"/>
    </source>
</evidence>
<proteinExistence type="inferred from homology"/>
<dbReference type="Pfam" id="PF00075">
    <property type="entry name" value="RNase_H"/>
    <property type="match status" value="1"/>
</dbReference>
<dbReference type="GO" id="GO:0043137">
    <property type="term" value="P:DNA replication, removal of RNA primer"/>
    <property type="evidence" value="ECO:0007669"/>
    <property type="project" value="TreeGrafter"/>
</dbReference>
<evidence type="ECO:0000256" key="7">
    <source>
        <dbReference type="ARBA" id="ARBA00022723"/>
    </source>
</evidence>
<comment type="catalytic activity">
    <reaction evidence="1">
        <text>Endonucleolytic cleavage to 5'-phosphomonoester.</text>
        <dbReference type="EC" id="3.1.26.4"/>
    </reaction>
</comment>
<organism evidence="12">
    <name type="scientific">Pseudomonas phage Cygsa01</name>
    <dbReference type="NCBI Taxonomy" id="3138529"/>
    <lineage>
        <taxon>Viruses</taxon>
    </lineage>
</organism>
<dbReference type="SUPFAM" id="SSF53098">
    <property type="entry name" value="Ribonuclease H-like"/>
    <property type="match status" value="1"/>
</dbReference>
<dbReference type="PANTHER" id="PTHR10642">
    <property type="entry name" value="RIBONUCLEASE H1"/>
    <property type="match status" value="1"/>
</dbReference>
<feature type="domain" description="RNase H type-1" evidence="11">
    <location>
        <begin position="1"/>
        <end position="144"/>
    </location>
</feature>
<dbReference type="InterPro" id="IPR022892">
    <property type="entry name" value="RNaseHI"/>
</dbReference>
<evidence type="ECO:0000256" key="1">
    <source>
        <dbReference type="ARBA" id="ARBA00000077"/>
    </source>
</evidence>
<evidence type="ECO:0000256" key="9">
    <source>
        <dbReference type="ARBA" id="ARBA00022801"/>
    </source>
</evidence>
<reference evidence="12" key="1">
    <citation type="journal article" date="2024" name="J. Gen. Virol.">
        <title>Novel phages of Pseudomonas syringae unveil numerous potential auxiliary metabolic genes.</title>
        <authorList>
            <person name="Feltin C."/>
            <person name="Garneau J.R."/>
            <person name="Morris C.E."/>
            <person name="Berard A."/>
            <person name="Torres-Barcelo C."/>
        </authorList>
    </citation>
    <scope>NUCLEOTIDE SEQUENCE</scope>
</reference>